<feature type="compositionally biased region" description="Gly residues" evidence="1">
    <location>
        <begin position="126"/>
        <end position="136"/>
    </location>
</feature>
<dbReference type="NCBIfam" id="TIGR03833">
    <property type="entry name" value="YwbE family protein"/>
    <property type="match status" value="1"/>
</dbReference>
<dbReference type="PANTHER" id="PTHR40069">
    <property type="entry name" value="YWBE PROTEIN"/>
    <property type="match status" value="1"/>
</dbReference>
<gene>
    <name evidence="2" type="ORF">DRE_04248</name>
</gene>
<dbReference type="HOGENOM" id="CLU_085124_0_0_1"/>
<protein>
    <submittedName>
        <fullName evidence="2">Uncharacterized protein</fullName>
    </submittedName>
</protein>
<evidence type="ECO:0000256" key="1">
    <source>
        <dbReference type="SAM" id="MobiDB-lite"/>
    </source>
</evidence>
<name>W7IBU0_9PEZI</name>
<organism evidence="2 3">
    <name type="scientific">Drechslerella stenobrocha 248</name>
    <dbReference type="NCBI Taxonomy" id="1043628"/>
    <lineage>
        <taxon>Eukaryota</taxon>
        <taxon>Fungi</taxon>
        <taxon>Dikarya</taxon>
        <taxon>Ascomycota</taxon>
        <taxon>Pezizomycotina</taxon>
        <taxon>Orbiliomycetes</taxon>
        <taxon>Orbiliales</taxon>
        <taxon>Orbiliaceae</taxon>
        <taxon>Drechslerella</taxon>
    </lineage>
</organism>
<keyword evidence="3" id="KW-1185">Reference proteome</keyword>
<proteinExistence type="predicted"/>
<dbReference type="OrthoDB" id="20105at2759"/>
<dbReference type="Proteomes" id="UP000024837">
    <property type="component" value="Unassembled WGS sequence"/>
</dbReference>
<dbReference type="InterPro" id="IPR019240">
    <property type="entry name" value="DUF2196"/>
</dbReference>
<dbReference type="PANTHER" id="PTHR40069:SF1">
    <property type="entry name" value="YWBE PROTEIN"/>
    <property type="match status" value="1"/>
</dbReference>
<dbReference type="AlphaFoldDB" id="W7IBU0"/>
<evidence type="ECO:0000313" key="2">
    <source>
        <dbReference type="EMBL" id="EWC46525.1"/>
    </source>
</evidence>
<evidence type="ECO:0000313" key="3">
    <source>
        <dbReference type="Proteomes" id="UP000024837"/>
    </source>
</evidence>
<sequence length="204" mass="21697">MPPGIRVPAHAAISPTTPVAIILKQDQPTGRQVTGIVAQVLTRGDHHRGVKVRLTDGRVGRVQRILDALPAATGTAGTTYGEVGGGANGGYTETDVYSDSPRATHGRRGRGRGRGGARGRPRWEGGSSGAGPGPLNGEGEERGEGVYDLTAFIRDGRRGVRGRHSQRGRLEQQQESVQVARCPVCDDFEGDERAVQHHVESHFS</sequence>
<feature type="compositionally biased region" description="Basic residues" evidence="1">
    <location>
        <begin position="104"/>
        <end position="120"/>
    </location>
</feature>
<dbReference type="EMBL" id="KI966417">
    <property type="protein sequence ID" value="EWC46525.1"/>
    <property type="molecule type" value="Genomic_DNA"/>
</dbReference>
<feature type="region of interest" description="Disordered" evidence="1">
    <location>
        <begin position="74"/>
        <end position="142"/>
    </location>
</feature>
<dbReference type="Pfam" id="PF09962">
    <property type="entry name" value="DUF2196"/>
    <property type="match status" value="1"/>
</dbReference>
<reference evidence="2 3" key="1">
    <citation type="submission" date="2013-05" db="EMBL/GenBank/DDBJ databases">
        <title>Drechslerella stenobrocha genome reveals carnivorous origination and mechanical trapping mechanism of predatory fungi.</title>
        <authorList>
            <person name="Liu X."/>
            <person name="Zhang W."/>
            <person name="Liu K."/>
        </authorList>
    </citation>
    <scope>NUCLEOTIDE SEQUENCE [LARGE SCALE GENOMIC DNA]</scope>
    <source>
        <strain evidence="2 3">248</strain>
    </source>
</reference>
<accession>W7IBU0</accession>